<dbReference type="InterPro" id="IPR051334">
    <property type="entry name" value="SRPK"/>
</dbReference>
<dbReference type="Proteomes" id="UP000184383">
    <property type="component" value="Unassembled WGS sequence"/>
</dbReference>
<evidence type="ECO:0000256" key="1">
    <source>
        <dbReference type="ARBA" id="ARBA00012513"/>
    </source>
</evidence>
<protein>
    <recommendedName>
        <fullName evidence="1">non-specific serine/threonine protein kinase</fullName>
        <ecNumber evidence="1">2.7.11.1</ecNumber>
    </recommendedName>
</protein>
<sequence>MTAGAWSVNPCNLTSALLKAAGLELIAVVPLREVIRTPLVSEMKEPHIRIVDFGVSSWTDRHLTDSIQSPALRAPEVTLGAEWGPGVNIWSLGCLMIEFVQGYVPFSGKASKYGTWTVDDDRLAKMIEILGPFPSSLLKRGKNVSSFFDDKGNLTRVPEFIDFVRGMLTIDPEQRKSAKELLQHEWLI</sequence>
<dbReference type="GO" id="GO:0050684">
    <property type="term" value="P:regulation of mRNA processing"/>
    <property type="evidence" value="ECO:0007669"/>
    <property type="project" value="TreeGrafter"/>
</dbReference>
<evidence type="ECO:0000256" key="4">
    <source>
        <dbReference type="ARBA" id="ARBA00022741"/>
    </source>
</evidence>
<comment type="catalytic activity">
    <reaction evidence="8">
        <text>L-seryl-[protein] + ATP = O-phospho-L-seryl-[protein] + ADP + H(+)</text>
        <dbReference type="Rhea" id="RHEA:17989"/>
        <dbReference type="Rhea" id="RHEA-COMP:9863"/>
        <dbReference type="Rhea" id="RHEA-COMP:11604"/>
        <dbReference type="ChEBI" id="CHEBI:15378"/>
        <dbReference type="ChEBI" id="CHEBI:29999"/>
        <dbReference type="ChEBI" id="CHEBI:30616"/>
        <dbReference type="ChEBI" id="CHEBI:83421"/>
        <dbReference type="ChEBI" id="CHEBI:456216"/>
        <dbReference type="EC" id="2.7.11.1"/>
    </reaction>
</comment>
<dbReference type="SUPFAM" id="SSF56112">
    <property type="entry name" value="Protein kinase-like (PK-like)"/>
    <property type="match status" value="1"/>
</dbReference>
<keyword evidence="2" id="KW-0723">Serine/threonine-protein kinase</keyword>
<dbReference type="Pfam" id="PF00069">
    <property type="entry name" value="Pkinase"/>
    <property type="match status" value="1"/>
</dbReference>
<dbReference type="OrthoDB" id="5979581at2759"/>
<dbReference type="GO" id="GO:0005524">
    <property type="term" value="F:ATP binding"/>
    <property type="evidence" value="ECO:0007669"/>
    <property type="project" value="UniProtKB-KW"/>
</dbReference>
<dbReference type="AlphaFoldDB" id="A0A1L9RC58"/>
<dbReference type="RefSeq" id="XP_040686178.1">
    <property type="nucleotide sequence ID" value="XM_040831413.1"/>
</dbReference>
<keyword evidence="11" id="KW-1185">Reference proteome</keyword>
<dbReference type="GO" id="GO:0005634">
    <property type="term" value="C:nucleus"/>
    <property type="evidence" value="ECO:0007669"/>
    <property type="project" value="TreeGrafter"/>
</dbReference>
<dbReference type="GO" id="GO:0004674">
    <property type="term" value="F:protein serine/threonine kinase activity"/>
    <property type="evidence" value="ECO:0007669"/>
    <property type="project" value="UniProtKB-KW"/>
</dbReference>
<dbReference type="PANTHER" id="PTHR47634">
    <property type="entry name" value="PROTEIN KINASE DOMAIN-CONTAINING PROTEIN-RELATED"/>
    <property type="match status" value="1"/>
</dbReference>
<evidence type="ECO:0000256" key="6">
    <source>
        <dbReference type="ARBA" id="ARBA00022840"/>
    </source>
</evidence>
<dbReference type="EMBL" id="KV878215">
    <property type="protein sequence ID" value="OJJ32501.1"/>
    <property type="molecule type" value="Genomic_DNA"/>
</dbReference>
<accession>A0A1L9RC58</accession>
<feature type="domain" description="Protein kinase" evidence="9">
    <location>
        <begin position="1"/>
        <end position="187"/>
    </location>
</feature>
<dbReference type="GO" id="GO:0005737">
    <property type="term" value="C:cytoplasm"/>
    <property type="evidence" value="ECO:0007669"/>
    <property type="project" value="TreeGrafter"/>
</dbReference>
<evidence type="ECO:0000256" key="8">
    <source>
        <dbReference type="ARBA" id="ARBA00048679"/>
    </source>
</evidence>
<evidence type="ECO:0000256" key="7">
    <source>
        <dbReference type="ARBA" id="ARBA00047899"/>
    </source>
</evidence>
<proteinExistence type="predicted"/>
<dbReference type="EC" id="2.7.11.1" evidence="1"/>
<dbReference type="InterPro" id="IPR000719">
    <property type="entry name" value="Prot_kinase_dom"/>
</dbReference>
<organism evidence="10 11">
    <name type="scientific">Aspergillus wentii DTO 134E9</name>
    <dbReference type="NCBI Taxonomy" id="1073089"/>
    <lineage>
        <taxon>Eukaryota</taxon>
        <taxon>Fungi</taxon>
        <taxon>Dikarya</taxon>
        <taxon>Ascomycota</taxon>
        <taxon>Pezizomycotina</taxon>
        <taxon>Eurotiomycetes</taxon>
        <taxon>Eurotiomycetidae</taxon>
        <taxon>Eurotiales</taxon>
        <taxon>Aspergillaceae</taxon>
        <taxon>Aspergillus</taxon>
        <taxon>Aspergillus subgen. Cremei</taxon>
    </lineage>
</organism>
<dbReference type="VEuPathDB" id="FungiDB:ASPWEDRAFT_175782"/>
<dbReference type="PANTHER" id="PTHR47634:SF9">
    <property type="entry name" value="PROTEIN KINASE DOMAIN-CONTAINING PROTEIN-RELATED"/>
    <property type="match status" value="1"/>
</dbReference>
<dbReference type="STRING" id="1073089.A0A1L9RC58"/>
<keyword evidence="6" id="KW-0067">ATP-binding</keyword>
<name>A0A1L9RC58_ASPWE</name>
<keyword evidence="5" id="KW-0418">Kinase</keyword>
<gene>
    <name evidence="10" type="ORF">ASPWEDRAFT_175782</name>
</gene>
<keyword evidence="3" id="KW-0808">Transferase</keyword>
<comment type="catalytic activity">
    <reaction evidence="7">
        <text>L-threonyl-[protein] + ATP = O-phospho-L-threonyl-[protein] + ADP + H(+)</text>
        <dbReference type="Rhea" id="RHEA:46608"/>
        <dbReference type="Rhea" id="RHEA-COMP:11060"/>
        <dbReference type="Rhea" id="RHEA-COMP:11605"/>
        <dbReference type="ChEBI" id="CHEBI:15378"/>
        <dbReference type="ChEBI" id="CHEBI:30013"/>
        <dbReference type="ChEBI" id="CHEBI:30616"/>
        <dbReference type="ChEBI" id="CHEBI:61977"/>
        <dbReference type="ChEBI" id="CHEBI:456216"/>
        <dbReference type="EC" id="2.7.11.1"/>
    </reaction>
</comment>
<evidence type="ECO:0000313" key="10">
    <source>
        <dbReference type="EMBL" id="OJJ32501.1"/>
    </source>
</evidence>
<keyword evidence="4" id="KW-0547">Nucleotide-binding</keyword>
<evidence type="ECO:0000313" key="11">
    <source>
        <dbReference type="Proteomes" id="UP000184383"/>
    </source>
</evidence>
<dbReference type="Gene3D" id="1.10.510.10">
    <property type="entry name" value="Transferase(Phosphotransferase) domain 1"/>
    <property type="match status" value="1"/>
</dbReference>
<evidence type="ECO:0000256" key="2">
    <source>
        <dbReference type="ARBA" id="ARBA00022527"/>
    </source>
</evidence>
<dbReference type="SMART" id="SM00220">
    <property type="entry name" value="S_TKc"/>
    <property type="match status" value="1"/>
</dbReference>
<evidence type="ECO:0000256" key="5">
    <source>
        <dbReference type="ARBA" id="ARBA00022777"/>
    </source>
</evidence>
<dbReference type="PROSITE" id="PS50011">
    <property type="entry name" value="PROTEIN_KINASE_DOM"/>
    <property type="match status" value="1"/>
</dbReference>
<reference evidence="11" key="1">
    <citation type="journal article" date="2017" name="Genome Biol.">
        <title>Comparative genomics reveals high biological diversity and specific adaptations in the industrially and medically important fungal genus Aspergillus.</title>
        <authorList>
            <person name="de Vries R.P."/>
            <person name="Riley R."/>
            <person name="Wiebenga A."/>
            <person name="Aguilar-Osorio G."/>
            <person name="Amillis S."/>
            <person name="Uchima C.A."/>
            <person name="Anderluh G."/>
            <person name="Asadollahi M."/>
            <person name="Askin M."/>
            <person name="Barry K."/>
            <person name="Battaglia E."/>
            <person name="Bayram O."/>
            <person name="Benocci T."/>
            <person name="Braus-Stromeyer S.A."/>
            <person name="Caldana C."/>
            <person name="Canovas D."/>
            <person name="Cerqueira G.C."/>
            <person name="Chen F."/>
            <person name="Chen W."/>
            <person name="Choi C."/>
            <person name="Clum A."/>
            <person name="Dos Santos R.A."/>
            <person name="Damasio A.R."/>
            <person name="Diallinas G."/>
            <person name="Emri T."/>
            <person name="Fekete E."/>
            <person name="Flipphi M."/>
            <person name="Freyberg S."/>
            <person name="Gallo A."/>
            <person name="Gournas C."/>
            <person name="Habgood R."/>
            <person name="Hainaut M."/>
            <person name="Harispe M.L."/>
            <person name="Henrissat B."/>
            <person name="Hilden K.S."/>
            <person name="Hope R."/>
            <person name="Hossain A."/>
            <person name="Karabika E."/>
            <person name="Karaffa L."/>
            <person name="Karanyi Z."/>
            <person name="Krasevec N."/>
            <person name="Kuo A."/>
            <person name="Kusch H."/>
            <person name="LaButti K."/>
            <person name="Lagendijk E.L."/>
            <person name="Lapidus A."/>
            <person name="Levasseur A."/>
            <person name="Lindquist E."/>
            <person name="Lipzen A."/>
            <person name="Logrieco A.F."/>
            <person name="MacCabe A."/>
            <person name="Maekelae M.R."/>
            <person name="Malavazi I."/>
            <person name="Melin P."/>
            <person name="Meyer V."/>
            <person name="Mielnichuk N."/>
            <person name="Miskei M."/>
            <person name="Molnar A.P."/>
            <person name="Mule G."/>
            <person name="Ngan C.Y."/>
            <person name="Orejas M."/>
            <person name="Orosz E."/>
            <person name="Ouedraogo J.P."/>
            <person name="Overkamp K.M."/>
            <person name="Park H.-S."/>
            <person name="Perrone G."/>
            <person name="Piumi F."/>
            <person name="Punt P.J."/>
            <person name="Ram A.F."/>
            <person name="Ramon A."/>
            <person name="Rauscher S."/>
            <person name="Record E."/>
            <person name="Riano-Pachon D.M."/>
            <person name="Robert V."/>
            <person name="Roehrig J."/>
            <person name="Ruller R."/>
            <person name="Salamov A."/>
            <person name="Salih N.S."/>
            <person name="Samson R.A."/>
            <person name="Sandor E."/>
            <person name="Sanguinetti M."/>
            <person name="Schuetze T."/>
            <person name="Sepcic K."/>
            <person name="Shelest E."/>
            <person name="Sherlock G."/>
            <person name="Sophianopoulou V."/>
            <person name="Squina F.M."/>
            <person name="Sun H."/>
            <person name="Susca A."/>
            <person name="Todd R.B."/>
            <person name="Tsang A."/>
            <person name="Unkles S.E."/>
            <person name="van de Wiele N."/>
            <person name="van Rossen-Uffink D."/>
            <person name="Oliveira J.V."/>
            <person name="Vesth T.C."/>
            <person name="Visser J."/>
            <person name="Yu J.-H."/>
            <person name="Zhou M."/>
            <person name="Andersen M.R."/>
            <person name="Archer D.B."/>
            <person name="Baker S.E."/>
            <person name="Benoit I."/>
            <person name="Brakhage A.A."/>
            <person name="Braus G.H."/>
            <person name="Fischer R."/>
            <person name="Frisvad J.C."/>
            <person name="Goldman G.H."/>
            <person name="Houbraken J."/>
            <person name="Oakley B."/>
            <person name="Pocsi I."/>
            <person name="Scazzocchio C."/>
            <person name="Seiboth B."/>
            <person name="vanKuyk P.A."/>
            <person name="Wortman J."/>
            <person name="Dyer P.S."/>
            <person name="Grigoriev I.V."/>
        </authorList>
    </citation>
    <scope>NUCLEOTIDE SEQUENCE [LARGE SCALE GENOMIC DNA]</scope>
    <source>
        <strain evidence="11">DTO 134E9</strain>
    </source>
</reference>
<evidence type="ECO:0000256" key="3">
    <source>
        <dbReference type="ARBA" id="ARBA00022679"/>
    </source>
</evidence>
<evidence type="ECO:0000259" key="9">
    <source>
        <dbReference type="PROSITE" id="PS50011"/>
    </source>
</evidence>
<dbReference type="GeneID" id="63747261"/>
<dbReference type="GO" id="GO:0000245">
    <property type="term" value="P:spliceosomal complex assembly"/>
    <property type="evidence" value="ECO:0007669"/>
    <property type="project" value="TreeGrafter"/>
</dbReference>
<dbReference type="InterPro" id="IPR011009">
    <property type="entry name" value="Kinase-like_dom_sf"/>
</dbReference>